<evidence type="ECO:0000313" key="15">
    <source>
        <dbReference type="EMBL" id="GAA0571615.1"/>
    </source>
</evidence>
<dbReference type="GO" id="GO:0004729">
    <property type="term" value="F:oxygen-dependent protoporphyrinogen oxidase activity"/>
    <property type="evidence" value="ECO:0007669"/>
    <property type="project" value="UniProtKB-UniRule"/>
</dbReference>
<keyword evidence="13" id="KW-1133">Transmembrane helix</keyword>
<reference evidence="18" key="2">
    <citation type="journal article" date="2019" name="Int. J. Syst. Evol. Microbiol.">
        <title>The Global Catalogue of Microorganisms (GCM) 10K type strain sequencing project: providing services to taxonomists for standard genome sequencing and annotation.</title>
        <authorList>
            <consortium name="The Broad Institute Genomics Platform"/>
            <consortium name="The Broad Institute Genome Sequencing Center for Infectious Disease"/>
            <person name="Wu L."/>
            <person name="Ma J."/>
        </authorList>
    </citation>
    <scope>NUCLEOTIDE SEQUENCE [LARGE SCALE GENOMIC DNA]</scope>
    <source>
        <strain evidence="18">JCM 10667</strain>
    </source>
</reference>
<keyword evidence="13" id="KW-0812">Transmembrane</keyword>
<dbReference type="EMBL" id="BAAAHD010000032">
    <property type="protein sequence ID" value="GAA0571615.1"/>
    <property type="molecule type" value="Genomic_DNA"/>
</dbReference>
<dbReference type="Proteomes" id="UP001501427">
    <property type="component" value="Unassembled WGS sequence"/>
</dbReference>
<dbReference type="EMBL" id="JACHMV010000001">
    <property type="protein sequence ID" value="MBB4776042.1"/>
    <property type="molecule type" value="Genomic_DNA"/>
</dbReference>
<keyword evidence="10 12" id="KW-0560">Oxidoreductase</keyword>
<dbReference type="Proteomes" id="UP000549343">
    <property type="component" value="Unassembled WGS sequence"/>
</dbReference>
<name>A0A7W7IFC1_9ACTN</name>
<dbReference type="SUPFAM" id="SSF54373">
    <property type="entry name" value="FAD-linked reductases, C-terminal domain"/>
    <property type="match status" value="1"/>
</dbReference>
<dbReference type="Pfam" id="PF01593">
    <property type="entry name" value="Amino_oxidase"/>
    <property type="match status" value="1"/>
</dbReference>
<keyword evidence="12" id="KW-0963">Cytoplasm</keyword>
<dbReference type="Gene3D" id="3.90.660.20">
    <property type="entry name" value="Protoporphyrinogen oxidase, mitochondrial, domain 2"/>
    <property type="match status" value="1"/>
</dbReference>
<accession>A0A7W7IFC1</accession>
<dbReference type="PANTHER" id="PTHR42923">
    <property type="entry name" value="PROTOPORPHYRINOGEN OXIDASE"/>
    <property type="match status" value="1"/>
</dbReference>
<dbReference type="Gene3D" id="3.50.50.60">
    <property type="entry name" value="FAD/NAD(P)-binding domain"/>
    <property type="match status" value="1"/>
</dbReference>
<dbReference type="AlphaFoldDB" id="A0A7W7IFC1"/>
<evidence type="ECO:0000256" key="9">
    <source>
        <dbReference type="ARBA" id="ARBA00022827"/>
    </source>
</evidence>
<dbReference type="PANTHER" id="PTHR42923:SF3">
    <property type="entry name" value="PROTOPORPHYRINOGEN OXIDASE"/>
    <property type="match status" value="1"/>
</dbReference>
<proteinExistence type="inferred from homology"/>
<evidence type="ECO:0000256" key="2">
    <source>
        <dbReference type="ARBA" id="ARBA00001974"/>
    </source>
</evidence>
<dbReference type="NCBIfam" id="TIGR00562">
    <property type="entry name" value="proto_IX_ox"/>
    <property type="match status" value="1"/>
</dbReference>
<keyword evidence="11 12" id="KW-0350">Heme biosynthesis</keyword>
<evidence type="ECO:0000256" key="5">
    <source>
        <dbReference type="ARBA" id="ARBA00008310"/>
    </source>
</evidence>
<dbReference type="GO" id="GO:0006783">
    <property type="term" value="P:heme biosynthetic process"/>
    <property type="evidence" value="ECO:0007669"/>
    <property type="project" value="UniProtKB-UniRule"/>
</dbReference>
<evidence type="ECO:0000313" key="16">
    <source>
        <dbReference type="EMBL" id="MBB4776042.1"/>
    </source>
</evidence>
<evidence type="ECO:0000256" key="1">
    <source>
        <dbReference type="ARBA" id="ARBA00001755"/>
    </source>
</evidence>
<evidence type="ECO:0000256" key="3">
    <source>
        <dbReference type="ARBA" id="ARBA00002185"/>
    </source>
</evidence>
<reference evidence="16 17" key="3">
    <citation type="submission" date="2020-08" db="EMBL/GenBank/DDBJ databases">
        <title>Sequencing the genomes of 1000 actinobacteria strains.</title>
        <authorList>
            <person name="Klenk H.-P."/>
        </authorList>
    </citation>
    <scope>NUCLEOTIDE SEQUENCE [LARGE SCALE GENOMIC DNA]</scope>
    <source>
        <strain evidence="16 17">DSM 44772</strain>
    </source>
</reference>
<evidence type="ECO:0000313" key="18">
    <source>
        <dbReference type="Proteomes" id="UP001501427"/>
    </source>
</evidence>
<feature type="transmembrane region" description="Helical" evidence="13">
    <location>
        <begin position="20"/>
        <end position="39"/>
    </location>
</feature>
<keyword evidence="13" id="KW-0472">Membrane</keyword>
<evidence type="ECO:0000256" key="11">
    <source>
        <dbReference type="ARBA" id="ARBA00023133"/>
    </source>
</evidence>
<dbReference type="InterPro" id="IPR036188">
    <property type="entry name" value="FAD/NAD-bd_sf"/>
</dbReference>
<organism evidence="16 17">
    <name type="scientific">Actinomadura livida</name>
    <dbReference type="NCBI Taxonomy" id="79909"/>
    <lineage>
        <taxon>Bacteria</taxon>
        <taxon>Bacillati</taxon>
        <taxon>Actinomycetota</taxon>
        <taxon>Actinomycetes</taxon>
        <taxon>Streptosporangiales</taxon>
        <taxon>Thermomonosporaceae</taxon>
        <taxon>Actinomadura</taxon>
    </lineage>
</organism>
<evidence type="ECO:0000256" key="4">
    <source>
        <dbReference type="ARBA" id="ARBA00004744"/>
    </source>
</evidence>
<comment type="catalytic activity">
    <reaction evidence="1">
        <text>coproporphyrinogen III + 3 O2 = coproporphyrin III + 3 H2O2</text>
        <dbReference type="Rhea" id="RHEA:43436"/>
        <dbReference type="ChEBI" id="CHEBI:15379"/>
        <dbReference type="ChEBI" id="CHEBI:16240"/>
        <dbReference type="ChEBI" id="CHEBI:57309"/>
        <dbReference type="ChEBI" id="CHEBI:131725"/>
        <dbReference type="EC" id="1.3.3.15"/>
    </reaction>
    <physiologicalReaction direction="left-to-right" evidence="1">
        <dbReference type="Rhea" id="RHEA:43437"/>
    </physiologicalReaction>
</comment>
<dbReference type="InterPro" id="IPR004572">
    <property type="entry name" value="Protoporphyrinogen_oxidase"/>
</dbReference>
<comment type="similarity">
    <text evidence="5 12">Belongs to the protoporphyrinogen/coproporphyrinogen oxidase family. Coproporphyrinogen III oxidase subfamily.</text>
</comment>
<comment type="caution">
    <text evidence="16">The sequence shown here is derived from an EMBL/GenBank/DDBJ whole genome shotgun (WGS) entry which is preliminary data.</text>
</comment>
<dbReference type="InterPro" id="IPR002937">
    <property type="entry name" value="Amino_oxidase"/>
</dbReference>
<keyword evidence="8 12" id="KW-0285">Flavoprotein</keyword>
<evidence type="ECO:0000256" key="8">
    <source>
        <dbReference type="ARBA" id="ARBA00022630"/>
    </source>
</evidence>
<reference evidence="15" key="1">
    <citation type="journal article" date="2014" name="Int. J. Syst. Evol. Microbiol.">
        <title>Complete genome of a new Firmicutes species belonging to the dominant human colonic microbiota ('Ruminococcus bicirculans') reveals two chromosomes and a selective capacity to utilize plant glucans.</title>
        <authorList>
            <consortium name="NISC Comparative Sequencing Program"/>
            <person name="Wegmann U."/>
            <person name="Louis P."/>
            <person name="Goesmann A."/>
            <person name="Henrissat B."/>
            <person name="Duncan S.H."/>
            <person name="Flint H.J."/>
        </authorList>
    </citation>
    <scope>NUCLEOTIDE SEQUENCE</scope>
    <source>
        <strain evidence="15">JCM 10667</strain>
    </source>
</reference>
<dbReference type="RefSeq" id="WP_221480778.1">
    <property type="nucleotide sequence ID" value="NZ_BAAAHD010000032.1"/>
</dbReference>
<evidence type="ECO:0000313" key="17">
    <source>
        <dbReference type="Proteomes" id="UP000549343"/>
    </source>
</evidence>
<evidence type="ECO:0000256" key="10">
    <source>
        <dbReference type="ARBA" id="ARBA00023002"/>
    </source>
</evidence>
<comment type="pathway">
    <text evidence="4 12">Porphyrin-containing compound metabolism; protoheme biosynthesis.</text>
</comment>
<dbReference type="InterPro" id="IPR050464">
    <property type="entry name" value="Zeta_carotene_desat/Oxidored"/>
</dbReference>
<keyword evidence="9 12" id="KW-0274">FAD</keyword>
<comment type="function">
    <text evidence="3 12">Involved in coproporphyrin-dependent heme b biosynthesis. Catalyzes the oxidation of coproporphyrinogen III to coproporphyrin III.</text>
</comment>
<dbReference type="Gene3D" id="1.10.3110.10">
    <property type="entry name" value="protoporphyrinogen ix oxidase, domain 3"/>
    <property type="match status" value="1"/>
</dbReference>
<feature type="domain" description="Amine oxidase" evidence="14">
    <location>
        <begin position="30"/>
        <end position="482"/>
    </location>
</feature>
<gene>
    <name evidence="15" type="primary">hemG_2</name>
    <name evidence="16" type="ORF">F4557_004460</name>
    <name evidence="15" type="ORF">GCM10009546_37980</name>
</gene>
<keyword evidence="18" id="KW-1185">Reference proteome</keyword>
<comment type="subcellular location">
    <subcellularLocation>
        <location evidence="12">Cytoplasm</location>
    </subcellularLocation>
</comment>
<protein>
    <recommendedName>
        <fullName evidence="7 12">Coproporphyrinogen III oxidase</fullName>
        <ecNumber evidence="6 12">1.3.3.15</ecNumber>
    </recommendedName>
</protein>
<dbReference type="GO" id="GO:0005737">
    <property type="term" value="C:cytoplasm"/>
    <property type="evidence" value="ECO:0007669"/>
    <property type="project" value="UniProtKB-SubCell"/>
</dbReference>
<reference evidence="15" key="4">
    <citation type="submission" date="2023-12" db="EMBL/GenBank/DDBJ databases">
        <authorList>
            <person name="Sun Q."/>
            <person name="Inoue M."/>
        </authorList>
    </citation>
    <scope>NUCLEOTIDE SEQUENCE</scope>
    <source>
        <strain evidence="15">JCM 10667</strain>
    </source>
</reference>
<evidence type="ECO:0000256" key="7">
    <source>
        <dbReference type="ARBA" id="ARBA00019046"/>
    </source>
</evidence>
<sequence length="494" mass="50526">MVNQEMGTGRRSARGGTSRVPHVVIVGGGIAGLSAAFLLRDEPVRLTVCEESSRLGGQLAVSEVAGVAVDEGAEAVWRPKTEWLIGQTALGDRLVSADNAAVATWTRGGMWPLPDGHFMSVPSDLDALARSGVLTDEGVARAREDRELPATPRNGDVSVGEYVAARFGQEVVDRLVDPFVHEMCAGRAAELSFEGTLPPLAMASRKRPSLADAAGMLVPSPGSGVPELHSGLGTLVGGMGALPGALADAVLADSPGAALRTGTRVTGLARDGHGWRLTADSAAGREEIAADAVILAVPAGPAGGLLAGLPDTGAACTGLAEIPYASAVMITLAYPRGTFRGGPAERGLAGYRVPAVDGRTVRSVTFSSVKWRHMAGDVEIVRCQAGGVDARDLLERDDADLAALAAGELAEATGASGEPVATRVSRWDRALPQYTVGHPARSKRIRGGLAGQPGLAVCGAAYEGVGIGQCMNTGRKAAQQVLTHLDTAAGARGA</sequence>
<evidence type="ECO:0000259" key="14">
    <source>
        <dbReference type="Pfam" id="PF01593"/>
    </source>
</evidence>
<dbReference type="UniPathway" id="UPA00252"/>
<dbReference type="EC" id="1.3.3.15" evidence="6 12"/>
<evidence type="ECO:0000256" key="6">
    <source>
        <dbReference type="ARBA" id="ARBA00012402"/>
    </source>
</evidence>
<dbReference type="SUPFAM" id="SSF51905">
    <property type="entry name" value="FAD/NAD(P)-binding domain"/>
    <property type="match status" value="1"/>
</dbReference>
<comment type="cofactor">
    <cofactor evidence="2 12">
        <name>FAD</name>
        <dbReference type="ChEBI" id="CHEBI:57692"/>
    </cofactor>
</comment>
<evidence type="ECO:0000256" key="13">
    <source>
        <dbReference type="SAM" id="Phobius"/>
    </source>
</evidence>
<evidence type="ECO:0000256" key="12">
    <source>
        <dbReference type="RuleBase" id="RU364052"/>
    </source>
</evidence>